<dbReference type="AlphaFoldDB" id="A0A0R0CFC3"/>
<dbReference type="Pfam" id="PF09361">
    <property type="entry name" value="Phasin_2"/>
    <property type="match status" value="1"/>
</dbReference>
<sequence length="120" mass="12868">MSAQFNDFSSYTQQFAAAANRANRLALENAESVFGVQLRAFERNSSAAAGFFGELSQAGAQADLQALLPKGMQLARDSIERLASANQEVFGLSLKTSEALGALVRQPFAAKPAKAERKTR</sequence>
<comment type="caution">
    <text evidence="2">The sequence shown here is derived from an EMBL/GenBank/DDBJ whole genome shotgun (WGS) entry which is preliminary data.</text>
</comment>
<keyword evidence="3" id="KW-1185">Reference proteome</keyword>
<dbReference type="EMBL" id="LDJJ01000022">
    <property type="protein sequence ID" value="KRG68447.1"/>
    <property type="molecule type" value="Genomic_DNA"/>
</dbReference>
<protein>
    <submittedName>
        <fullName evidence="2">Phasin-family protein</fullName>
    </submittedName>
</protein>
<evidence type="ECO:0000259" key="1">
    <source>
        <dbReference type="Pfam" id="PF09361"/>
    </source>
</evidence>
<dbReference type="OrthoDB" id="6058047at2"/>
<evidence type="ECO:0000313" key="3">
    <source>
        <dbReference type="Proteomes" id="UP000051863"/>
    </source>
</evidence>
<dbReference type="InterPro" id="IPR018968">
    <property type="entry name" value="Phasin"/>
</dbReference>
<accession>A0A0R0CFC3</accession>
<evidence type="ECO:0000313" key="2">
    <source>
        <dbReference type="EMBL" id="KRG68447.1"/>
    </source>
</evidence>
<name>A0A0R0CFC3_9GAMM</name>
<proteinExistence type="predicted"/>
<dbReference type="RefSeq" id="WP_057627985.1">
    <property type="nucleotide sequence ID" value="NZ_LDJJ01000022.1"/>
</dbReference>
<organism evidence="2 3">
    <name type="scientific">Stenotrophomonas terrae</name>
    <dbReference type="NCBI Taxonomy" id="405446"/>
    <lineage>
        <taxon>Bacteria</taxon>
        <taxon>Pseudomonadati</taxon>
        <taxon>Pseudomonadota</taxon>
        <taxon>Gammaproteobacteria</taxon>
        <taxon>Lysobacterales</taxon>
        <taxon>Lysobacteraceae</taxon>
        <taxon>Stenotrophomonas</taxon>
    </lineage>
</organism>
<reference evidence="2 3" key="1">
    <citation type="submission" date="2015-05" db="EMBL/GenBank/DDBJ databases">
        <title>Genome sequencing and analysis of members of genus Stenotrophomonas.</title>
        <authorList>
            <person name="Patil P.P."/>
            <person name="Midha S."/>
            <person name="Patil P.B."/>
        </authorList>
    </citation>
    <scope>NUCLEOTIDE SEQUENCE [LARGE SCALE GENOMIC DNA]</scope>
    <source>
        <strain evidence="2 3">DSM 18941</strain>
    </source>
</reference>
<gene>
    <name evidence="2" type="ORF">ABB27_07580</name>
</gene>
<dbReference type="PATRIC" id="fig|405446.3.peg.961"/>
<feature type="domain" description="Phasin" evidence="1">
    <location>
        <begin position="7"/>
        <end position="105"/>
    </location>
</feature>
<dbReference type="Proteomes" id="UP000051863">
    <property type="component" value="Unassembled WGS sequence"/>
</dbReference>